<evidence type="ECO:0000259" key="2">
    <source>
        <dbReference type="PROSITE" id="PS51084"/>
    </source>
</evidence>
<evidence type="ECO:0000313" key="4">
    <source>
        <dbReference type="Proteomes" id="UP001273505"/>
    </source>
</evidence>
<dbReference type="SUPFAM" id="SSF54197">
    <property type="entry name" value="HIT-like"/>
    <property type="match status" value="1"/>
</dbReference>
<dbReference type="InterPro" id="IPR036265">
    <property type="entry name" value="HIT-like_sf"/>
</dbReference>
<sequence length="158" mass="17812">MFSLDSRLRNDSFVIGRFDLSLLLLARDANYPWCILVPERGNTYELYHLSDEEQVQLIRESSRLAEVMHNIFDADKMNIATLGNIVSQLHVHHVARYETDPAWPGPIWGKVPPKEYTPERLEEIVGKITNALAGEGFTALGEGDDFTIGNSPKPTIDC</sequence>
<name>A0ABU4S4D9_9GAMM</name>
<proteinExistence type="predicted"/>
<keyword evidence="4" id="KW-1185">Reference proteome</keyword>
<dbReference type="Proteomes" id="UP001273505">
    <property type="component" value="Unassembled WGS sequence"/>
</dbReference>
<feature type="domain" description="HIT" evidence="2">
    <location>
        <begin position="1"/>
        <end position="103"/>
    </location>
</feature>
<dbReference type="InterPro" id="IPR011146">
    <property type="entry name" value="HIT-like"/>
</dbReference>
<accession>A0ABU4S4D9</accession>
<reference evidence="3 4" key="1">
    <citation type="submission" date="2023-11" db="EMBL/GenBank/DDBJ databases">
        <title>Gilvimarinus fulvus sp. nov., isolated from the surface of Kelp.</title>
        <authorList>
            <person name="Sun Y.Y."/>
            <person name="Gong Y."/>
            <person name="Du Z.J."/>
        </authorList>
    </citation>
    <scope>NUCLEOTIDE SEQUENCE [LARGE SCALE GENOMIC DNA]</scope>
    <source>
        <strain evidence="3 4">SDUM040013</strain>
    </source>
</reference>
<dbReference type="Gene3D" id="3.30.428.10">
    <property type="entry name" value="HIT-like"/>
    <property type="match status" value="1"/>
</dbReference>
<protein>
    <submittedName>
        <fullName evidence="3">HIT domain-containing protein</fullName>
    </submittedName>
</protein>
<evidence type="ECO:0000313" key="3">
    <source>
        <dbReference type="EMBL" id="MDX6851372.1"/>
    </source>
</evidence>
<dbReference type="PROSITE" id="PS51084">
    <property type="entry name" value="HIT_2"/>
    <property type="match status" value="1"/>
</dbReference>
<dbReference type="EMBL" id="JAXAFO010000052">
    <property type="protein sequence ID" value="MDX6851372.1"/>
    <property type="molecule type" value="Genomic_DNA"/>
</dbReference>
<dbReference type="InterPro" id="IPR026026">
    <property type="entry name" value="HIT_Hint"/>
</dbReference>
<dbReference type="Pfam" id="PF01230">
    <property type="entry name" value="HIT"/>
    <property type="match status" value="1"/>
</dbReference>
<comment type="caution">
    <text evidence="3">The sequence shown here is derived from an EMBL/GenBank/DDBJ whole genome shotgun (WGS) entry which is preliminary data.</text>
</comment>
<evidence type="ECO:0000256" key="1">
    <source>
        <dbReference type="PROSITE-ProRule" id="PRU00464"/>
    </source>
</evidence>
<comment type="caution">
    <text evidence="1">Lacks conserved residue(s) required for the propagation of feature annotation.</text>
</comment>
<gene>
    <name evidence="3" type="ORF">SCD92_18495</name>
</gene>
<dbReference type="PIRSF" id="PIRSF000714">
    <property type="entry name" value="HIT"/>
    <property type="match status" value="1"/>
</dbReference>
<dbReference type="RefSeq" id="WP_302724903.1">
    <property type="nucleotide sequence ID" value="NZ_JAULRU010000836.1"/>
</dbReference>
<organism evidence="3 4">
    <name type="scientific">Gilvimarinus gilvus</name>
    <dbReference type="NCBI Taxonomy" id="3058038"/>
    <lineage>
        <taxon>Bacteria</taxon>
        <taxon>Pseudomonadati</taxon>
        <taxon>Pseudomonadota</taxon>
        <taxon>Gammaproteobacteria</taxon>
        <taxon>Cellvibrionales</taxon>
        <taxon>Cellvibrionaceae</taxon>
        <taxon>Gilvimarinus</taxon>
    </lineage>
</organism>